<evidence type="ECO:0000259" key="1">
    <source>
        <dbReference type="SMART" id="SM00471"/>
    </source>
</evidence>
<dbReference type="Proteomes" id="UP000050833">
    <property type="component" value="Unassembled WGS sequence"/>
</dbReference>
<evidence type="ECO:0000313" key="2">
    <source>
        <dbReference type="EMBL" id="KQC85376.1"/>
    </source>
</evidence>
<dbReference type="InterPro" id="IPR006675">
    <property type="entry name" value="HDIG_dom"/>
</dbReference>
<evidence type="ECO:0000313" key="3">
    <source>
        <dbReference type="Proteomes" id="UP000050833"/>
    </source>
</evidence>
<dbReference type="InterPro" id="IPR006674">
    <property type="entry name" value="HD_domain"/>
</dbReference>
<reference evidence="2 3" key="1">
    <citation type="submission" date="2015-10" db="EMBL/GenBank/DDBJ databases">
        <title>Butyribacter intestini gen. nov., sp. nov., a butyric acid-producing bacterium of the family Lachnospiraceae isolated from the human faeces.</title>
        <authorList>
            <person name="Zou Y."/>
            <person name="Xue W."/>
            <person name="Luo G."/>
            <person name="Lv M."/>
        </authorList>
    </citation>
    <scope>NUCLEOTIDE SEQUENCE [LARGE SCALE GENOMIC DNA]</scope>
    <source>
        <strain evidence="2 3">TF01-11</strain>
    </source>
</reference>
<comment type="caution">
    <text evidence="2">The sequence shown here is derived from an EMBL/GenBank/DDBJ whole genome shotgun (WGS) entry which is preliminary data.</text>
</comment>
<dbReference type="RefSeq" id="WP_055945196.1">
    <property type="nucleotide sequence ID" value="NZ_LLKB01000005.1"/>
</dbReference>
<accession>A0AAW3JUB7</accession>
<dbReference type="AlphaFoldDB" id="A0AAW3JUB7"/>
<proteinExistence type="predicted"/>
<dbReference type="NCBIfam" id="TIGR00277">
    <property type="entry name" value="HDIG"/>
    <property type="match status" value="1"/>
</dbReference>
<gene>
    <name evidence="2" type="ORF">APZ18_11870</name>
</gene>
<organism evidence="2 3">
    <name type="scientific">Butyribacter intestini</name>
    <dbReference type="NCBI Taxonomy" id="1703332"/>
    <lineage>
        <taxon>Bacteria</taxon>
        <taxon>Bacillati</taxon>
        <taxon>Bacillota</taxon>
        <taxon>Clostridia</taxon>
        <taxon>Lachnospirales</taxon>
        <taxon>Lachnospiraceae</taxon>
        <taxon>Butyribacter</taxon>
    </lineage>
</organism>
<dbReference type="Pfam" id="PF01966">
    <property type="entry name" value="HD"/>
    <property type="match status" value="1"/>
</dbReference>
<dbReference type="CDD" id="cd00077">
    <property type="entry name" value="HDc"/>
    <property type="match status" value="1"/>
</dbReference>
<dbReference type="Gene3D" id="1.10.3210.10">
    <property type="entry name" value="Hypothetical protein af1432"/>
    <property type="match status" value="1"/>
</dbReference>
<sequence length="275" mass="31903">MIIDRKNVEDTFKKYTDNYDTSDEKIKLKVDHTYRVAALSERIAISLGLDKADTDLAWLIGMLHDIGRFEQLKNYGTFSDADSIDHAHYGVELLFDEGLIWKFVDKTKPKADIEDDKLEDKLKKEFSELDILKTAIFNHSAYRIEEGLPEKVQMFCNIIRDADKIDILKVNYDVTLEVIYDVTTEALKNSKVTEEVMTAFMEHHAVLRSLKKTPIDNLVGHAALVFELVYNESFKIVKEQGYLKKMLSFKSANKETVKQFELLNRDMDDFLRTKN</sequence>
<name>A0AAW3JUB7_9FIRM</name>
<dbReference type="SMART" id="SM00471">
    <property type="entry name" value="HDc"/>
    <property type="match status" value="1"/>
</dbReference>
<dbReference type="InterPro" id="IPR003607">
    <property type="entry name" value="HD/PDEase_dom"/>
</dbReference>
<feature type="domain" description="HD/PDEase" evidence="1">
    <location>
        <begin position="25"/>
        <end position="177"/>
    </location>
</feature>
<protein>
    <submittedName>
        <fullName evidence="2">Metal-dependent phosphohydrolase</fullName>
    </submittedName>
</protein>
<dbReference type="SUPFAM" id="SSF109604">
    <property type="entry name" value="HD-domain/PDEase-like"/>
    <property type="match status" value="1"/>
</dbReference>
<keyword evidence="3" id="KW-1185">Reference proteome</keyword>
<dbReference type="EMBL" id="LLKB01000005">
    <property type="protein sequence ID" value="KQC85376.1"/>
    <property type="molecule type" value="Genomic_DNA"/>
</dbReference>